<dbReference type="GeneID" id="82205561"/>
<feature type="domain" description="YqaJ viral recombinase" evidence="3">
    <location>
        <begin position="21"/>
        <end position="152"/>
    </location>
</feature>
<name>A0A1V1I3Y5_9FIRM</name>
<evidence type="ECO:0000256" key="2">
    <source>
        <dbReference type="SAM" id="Coils"/>
    </source>
</evidence>
<gene>
    <name evidence="4" type="ORF">CRIB_1527</name>
</gene>
<dbReference type="InterPro" id="IPR011604">
    <property type="entry name" value="PDDEXK-like_dom_sf"/>
</dbReference>
<accession>A0A1V1I3Y5</accession>
<dbReference type="SUPFAM" id="SSF52980">
    <property type="entry name" value="Restriction endonuclease-like"/>
    <property type="match status" value="1"/>
</dbReference>
<sequence length="311" mass="36785">MRKYLDANIEYNTLNMPKETWLKLRKNGIGGSDASSILNLNPYRSSVNVYMEKIDENIEIKTNMKMILGKKLEDFVAKEFCNQTGKKVRNLNGMLRNHKYPYAIANLDKVVVSENAFLECVVTNSYCKKEWSEEVPIHYQIQCYHYMAVTGASHCYVCALIGNEEIKIYKLDRDQELIDYIMEKEEEFWNKYILGEDIPLPDGSEDYSKFLKNRYKNIEKKPLNLFIESKKLSKLDTLNDMLKEIKLEKSKIEQEIQQEMKDHEVAFIGDRKITWKWQSRNTIDSKRLKEDFPDIVKDYMKTTETRVFKVN</sequence>
<dbReference type="InterPro" id="IPR017482">
    <property type="entry name" value="Lambda-type_endonuclease"/>
</dbReference>
<dbReference type="PANTHER" id="PTHR46609">
    <property type="entry name" value="EXONUCLEASE, PHAGE-TYPE/RECB, C-TERMINAL DOMAIN-CONTAINING PROTEIN"/>
    <property type="match status" value="1"/>
</dbReference>
<dbReference type="RefSeq" id="WP_180701677.1">
    <property type="nucleotide sequence ID" value="NZ_LN555523.1"/>
</dbReference>
<dbReference type="PANTHER" id="PTHR46609:SF6">
    <property type="entry name" value="EXONUCLEASE, PHAGE-TYPE_RECB, C-TERMINAL DOMAIN-CONTAINING PROTEIN-RELATED"/>
    <property type="match status" value="1"/>
</dbReference>
<keyword evidence="1" id="KW-0378">Hydrolase</keyword>
<protein>
    <submittedName>
        <fullName evidence="4">YqaJ viral recombinase protein</fullName>
    </submittedName>
</protein>
<dbReference type="Proteomes" id="UP000245622">
    <property type="component" value="Chromosome 1"/>
</dbReference>
<evidence type="ECO:0000313" key="4">
    <source>
        <dbReference type="EMBL" id="CED94134.1"/>
    </source>
</evidence>
<dbReference type="Gene3D" id="3.90.320.10">
    <property type="match status" value="1"/>
</dbReference>
<dbReference type="NCBIfam" id="TIGR03033">
    <property type="entry name" value="phage_rel_nuc"/>
    <property type="match status" value="1"/>
</dbReference>
<organism evidence="4 5">
    <name type="scientific">Romboutsia ilealis</name>
    <dbReference type="NCBI Taxonomy" id="1115758"/>
    <lineage>
        <taxon>Bacteria</taxon>
        <taxon>Bacillati</taxon>
        <taxon>Bacillota</taxon>
        <taxon>Clostridia</taxon>
        <taxon>Peptostreptococcales</taxon>
        <taxon>Peptostreptococcaceae</taxon>
        <taxon>Romboutsia</taxon>
    </lineage>
</organism>
<dbReference type="Pfam" id="PF09588">
    <property type="entry name" value="YqaJ"/>
    <property type="match status" value="1"/>
</dbReference>
<dbReference type="InterPro" id="IPR011335">
    <property type="entry name" value="Restrct_endonuc-II-like"/>
</dbReference>
<dbReference type="GO" id="GO:0016787">
    <property type="term" value="F:hydrolase activity"/>
    <property type="evidence" value="ECO:0007669"/>
    <property type="project" value="UniProtKB-KW"/>
</dbReference>
<dbReference type="KEGG" id="ril:CRIB_1527"/>
<dbReference type="EMBL" id="LN555523">
    <property type="protein sequence ID" value="CED94134.1"/>
    <property type="molecule type" value="Genomic_DNA"/>
</dbReference>
<reference evidence="4 5" key="1">
    <citation type="submission" date="2014-04" db="EMBL/GenBank/DDBJ databases">
        <authorList>
            <person name="Hornung B.V."/>
        </authorList>
    </citation>
    <scope>NUCLEOTIDE SEQUENCE [LARGE SCALE GENOMIC DNA]</scope>
    <source>
        <strain evidence="4 5">CRIB</strain>
    </source>
</reference>
<keyword evidence="2" id="KW-0175">Coiled coil</keyword>
<keyword evidence="5" id="KW-1185">Reference proteome</keyword>
<evidence type="ECO:0000259" key="3">
    <source>
        <dbReference type="Pfam" id="PF09588"/>
    </source>
</evidence>
<dbReference type="InterPro" id="IPR051703">
    <property type="entry name" value="NF-kappa-B_Signaling_Reg"/>
</dbReference>
<dbReference type="InterPro" id="IPR019080">
    <property type="entry name" value="YqaJ_viral_recombinase"/>
</dbReference>
<dbReference type="AlphaFoldDB" id="A0A1V1I3Y5"/>
<feature type="coiled-coil region" evidence="2">
    <location>
        <begin position="235"/>
        <end position="262"/>
    </location>
</feature>
<evidence type="ECO:0000313" key="5">
    <source>
        <dbReference type="Proteomes" id="UP000245622"/>
    </source>
</evidence>
<evidence type="ECO:0000256" key="1">
    <source>
        <dbReference type="ARBA" id="ARBA00022801"/>
    </source>
</evidence>
<proteinExistence type="predicted"/>